<dbReference type="GO" id="GO:0008710">
    <property type="term" value="F:8-amino-7-oxononanoate synthase activity"/>
    <property type="evidence" value="ECO:0007669"/>
    <property type="project" value="UniProtKB-EC"/>
</dbReference>
<evidence type="ECO:0000313" key="12">
    <source>
        <dbReference type="Proteomes" id="UP001162802"/>
    </source>
</evidence>
<dbReference type="EC" id="2.3.1.47" evidence="9"/>
<dbReference type="Gene3D" id="3.90.1150.10">
    <property type="entry name" value="Aspartate Aminotransferase, domain 1"/>
    <property type="match status" value="1"/>
</dbReference>
<name>A0ABT0AFS0_9SPHN</name>
<evidence type="ECO:0000256" key="7">
    <source>
        <dbReference type="ARBA" id="ARBA00022898"/>
    </source>
</evidence>
<comment type="function">
    <text evidence="9">Catalyzes the decarboxylative condensation of pimeloyl-[acyl-carrier protein] and L-alanine to produce 8-amino-7-oxononanoate (AON), [acyl-carrier protein], and carbon dioxide.</text>
</comment>
<evidence type="ECO:0000256" key="2">
    <source>
        <dbReference type="ARBA" id="ARBA00004746"/>
    </source>
</evidence>
<feature type="domain" description="Aminotransferase class I/classII large" evidence="10">
    <location>
        <begin position="41"/>
        <end position="383"/>
    </location>
</feature>
<reference evidence="11" key="1">
    <citation type="submission" date="2022-03" db="EMBL/GenBank/DDBJ databases">
        <title>Identification of a novel bacterium isolated from mangrove sediments.</title>
        <authorList>
            <person name="Pan X."/>
        </authorList>
    </citation>
    <scope>NUCLEOTIDE SEQUENCE</scope>
    <source>
        <strain evidence="11">B2637</strain>
    </source>
</reference>
<dbReference type="Pfam" id="PF00155">
    <property type="entry name" value="Aminotran_1_2"/>
    <property type="match status" value="1"/>
</dbReference>
<dbReference type="RefSeq" id="WP_243801651.1">
    <property type="nucleotide sequence ID" value="NZ_JALHAT010000031.1"/>
</dbReference>
<gene>
    <name evidence="11" type="primary">bioF</name>
    <name evidence="11" type="ORF">MTR65_15180</name>
</gene>
<evidence type="ECO:0000256" key="8">
    <source>
        <dbReference type="ARBA" id="ARBA00047715"/>
    </source>
</evidence>
<comment type="pathway">
    <text evidence="2 9">Cofactor biosynthesis; biotin biosynthesis.</text>
</comment>
<dbReference type="InterPro" id="IPR050087">
    <property type="entry name" value="AON_synthase_class-II"/>
</dbReference>
<dbReference type="Gene3D" id="3.40.640.10">
    <property type="entry name" value="Type I PLP-dependent aspartate aminotransferase-like (Major domain)"/>
    <property type="match status" value="1"/>
</dbReference>
<dbReference type="InterPro" id="IPR015424">
    <property type="entry name" value="PyrdxlP-dep_Trfase"/>
</dbReference>
<evidence type="ECO:0000256" key="3">
    <source>
        <dbReference type="ARBA" id="ARBA00010008"/>
    </source>
</evidence>
<protein>
    <recommendedName>
        <fullName evidence="9">8-amino-7-ketopelargonate synthase</fullName>
        <ecNumber evidence="9">2.3.1.47</ecNumber>
    </recommendedName>
</protein>
<proteinExistence type="inferred from homology"/>
<dbReference type="EMBL" id="JALHAT010000031">
    <property type="protein sequence ID" value="MCJ1962037.1"/>
    <property type="molecule type" value="Genomic_DNA"/>
</dbReference>
<dbReference type="SUPFAM" id="SSF53383">
    <property type="entry name" value="PLP-dependent transferases"/>
    <property type="match status" value="1"/>
</dbReference>
<evidence type="ECO:0000256" key="5">
    <source>
        <dbReference type="ARBA" id="ARBA00022679"/>
    </source>
</evidence>
<keyword evidence="12" id="KW-1185">Reference proteome</keyword>
<keyword evidence="6" id="KW-0093">Biotin biosynthesis</keyword>
<comment type="catalytic activity">
    <reaction evidence="8 9">
        <text>6-carboxyhexanoyl-[ACP] + L-alanine + H(+) = (8S)-8-amino-7-oxononanoate + holo-[ACP] + CO2</text>
        <dbReference type="Rhea" id="RHEA:42288"/>
        <dbReference type="Rhea" id="RHEA-COMP:9685"/>
        <dbReference type="Rhea" id="RHEA-COMP:9955"/>
        <dbReference type="ChEBI" id="CHEBI:15378"/>
        <dbReference type="ChEBI" id="CHEBI:16526"/>
        <dbReference type="ChEBI" id="CHEBI:57972"/>
        <dbReference type="ChEBI" id="CHEBI:64479"/>
        <dbReference type="ChEBI" id="CHEBI:78846"/>
        <dbReference type="ChEBI" id="CHEBI:149468"/>
        <dbReference type="EC" id="2.3.1.47"/>
    </reaction>
</comment>
<evidence type="ECO:0000259" key="10">
    <source>
        <dbReference type="Pfam" id="PF00155"/>
    </source>
</evidence>
<organism evidence="11 12">
    <name type="scientific">Novosphingobium mangrovi</name>
    <name type="common">ex Hu et al. 2023</name>
    <dbReference type="NCBI Taxonomy" id="2930094"/>
    <lineage>
        <taxon>Bacteria</taxon>
        <taxon>Pseudomonadati</taxon>
        <taxon>Pseudomonadota</taxon>
        <taxon>Alphaproteobacteria</taxon>
        <taxon>Sphingomonadales</taxon>
        <taxon>Sphingomonadaceae</taxon>
        <taxon>Novosphingobium</taxon>
    </lineage>
</organism>
<dbReference type="NCBIfam" id="TIGR00858">
    <property type="entry name" value="bioF"/>
    <property type="match status" value="1"/>
</dbReference>
<dbReference type="Proteomes" id="UP001162802">
    <property type="component" value="Unassembled WGS sequence"/>
</dbReference>
<dbReference type="InterPro" id="IPR004723">
    <property type="entry name" value="AONS_Archaea/Proteobacteria"/>
</dbReference>
<comment type="cofactor">
    <cofactor evidence="1 9">
        <name>pyridoxal 5'-phosphate</name>
        <dbReference type="ChEBI" id="CHEBI:597326"/>
    </cofactor>
</comment>
<evidence type="ECO:0000313" key="11">
    <source>
        <dbReference type="EMBL" id="MCJ1962037.1"/>
    </source>
</evidence>
<evidence type="ECO:0000256" key="4">
    <source>
        <dbReference type="ARBA" id="ARBA00011738"/>
    </source>
</evidence>
<dbReference type="InterPro" id="IPR015422">
    <property type="entry name" value="PyrdxlP-dep_Trfase_small"/>
</dbReference>
<keyword evidence="5 9" id="KW-0808">Transferase</keyword>
<comment type="caution">
    <text evidence="11">The sequence shown here is derived from an EMBL/GenBank/DDBJ whole genome shotgun (WGS) entry which is preliminary data.</text>
</comment>
<evidence type="ECO:0000256" key="6">
    <source>
        <dbReference type="ARBA" id="ARBA00022756"/>
    </source>
</evidence>
<dbReference type="PANTHER" id="PTHR13693">
    <property type="entry name" value="CLASS II AMINOTRANSFERASE/8-AMINO-7-OXONONANOATE SYNTHASE"/>
    <property type="match status" value="1"/>
</dbReference>
<dbReference type="InterPro" id="IPR004839">
    <property type="entry name" value="Aminotransferase_I/II_large"/>
</dbReference>
<dbReference type="InterPro" id="IPR015421">
    <property type="entry name" value="PyrdxlP-dep_Trfase_major"/>
</dbReference>
<dbReference type="PROSITE" id="PS00599">
    <property type="entry name" value="AA_TRANSFER_CLASS_2"/>
    <property type="match status" value="1"/>
</dbReference>
<comment type="subunit">
    <text evidence="4 9">Homodimer.</text>
</comment>
<keyword evidence="7 9" id="KW-0663">Pyridoxal phosphate</keyword>
<accession>A0ABT0AFS0</accession>
<keyword evidence="11" id="KW-0012">Acyltransferase</keyword>
<dbReference type="PANTHER" id="PTHR13693:SF100">
    <property type="entry name" value="8-AMINO-7-OXONONANOATE SYNTHASE"/>
    <property type="match status" value="1"/>
</dbReference>
<sequence>MTRLDPFLTQALARIDTAGQRRTLRPAHLEAAGRIVREGRILVDFSSNDYLGLARHPELSARAIAWTQRLGTGSGASRLVTGTSAEQLALEARIARFKHTEAALVFASGWQANATVIPALLAAVPGCMVFTDRLIHASMHAGLASAGVRQVRFRHNDLDHLDTLLESKGREAPARLILTESVFSMDGDRADLARLADIAQRHEAALYVDEAHATGVLGPGGAGLTGDVPGRIDLVMGTFSKALGGFGAYVAGSRVLIDYLVNAASGFIFTTAPPPAVLGAIDAALDLVPSMDAERTHLADLGERLREGLGALGLDCGASSTQIVPAVIGPEAETLALSARLDAAGFLVSAIRPPTVPPGSSRLRIALRAAHSPDDIDALLTALKDAL</sequence>
<evidence type="ECO:0000256" key="9">
    <source>
        <dbReference type="RuleBase" id="RU003693"/>
    </source>
</evidence>
<comment type="similarity">
    <text evidence="3 9">Belongs to the class-II pyridoxal-phosphate-dependent aminotransferase family. BioF subfamily.</text>
</comment>
<evidence type="ECO:0000256" key="1">
    <source>
        <dbReference type="ARBA" id="ARBA00001933"/>
    </source>
</evidence>
<dbReference type="InterPro" id="IPR001917">
    <property type="entry name" value="Aminotrans_II_pyridoxalP_BS"/>
</dbReference>
<dbReference type="CDD" id="cd06454">
    <property type="entry name" value="KBL_like"/>
    <property type="match status" value="1"/>
</dbReference>